<evidence type="ECO:0000313" key="1">
    <source>
        <dbReference type="EMBL" id="AGZ38801.1"/>
    </source>
</evidence>
<dbReference type="AlphaFoldDB" id="U5VT23"/>
<gene>
    <name evidence="1" type="ORF">AFR_02560</name>
</gene>
<dbReference type="KEGG" id="afs:AFR_02560"/>
<dbReference type="EMBL" id="CP006272">
    <property type="protein sequence ID" value="AGZ38801.1"/>
    <property type="molecule type" value="Genomic_DNA"/>
</dbReference>
<protein>
    <submittedName>
        <fullName evidence="1">Uncharacterized protein</fullName>
    </submittedName>
</protein>
<dbReference type="STRING" id="1246995.AFR_02560"/>
<name>U5VT23_9ACTN</name>
<dbReference type="Proteomes" id="UP000017746">
    <property type="component" value="Chromosome"/>
</dbReference>
<dbReference type="RefSeq" id="WP_023357744.1">
    <property type="nucleotide sequence ID" value="NC_022657.1"/>
</dbReference>
<keyword evidence="2" id="KW-1185">Reference proteome</keyword>
<evidence type="ECO:0000313" key="2">
    <source>
        <dbReference type="Proteomes" id="UP000017746"/>
    </source>
</evidence>
<organism evidence="1 2">
    <name type="scientific">Actinoplanes friuliensis DSM 7358</name>
    <dbReference type="NCBI Taxonomy" id="1246995"/>
    <lineage>
        <taxon>Bacteria</taxon>
        <taxon>Bacillati</taxon>
        <taxon>Actinomycetota</taxon>
        <taxon>Actinomycetes</taxon>
        <taxon>Micromonosporales</taxon>
        <taxon>Micromonosporaceae</taxon>
        <taxon>Actinoplanes</taxon>
    </lineage>
</organism>
<reference evidence="1 2" key="1">
    <citation type="journal article" date="2014" name="J. Biotechnol.">
        <title>Complete genome sequence of the actinobacterium Actinoplanes friuliensis HAG 010964, producer of the lipopeptide antibiotic friulimycin.</title>
        <authorList>
            <person name="Ruckert C."/>
            <person name="Szczepanowski R."/>
            <person name="Albersmeier A."/>
            <person name="Goesmann A."/>
            <person name="Fischer N."/>
            <person name="Steinkamper A."/>
            <person name="Puhler A."/>
            <person name="Biener R."/>
            <person name="Schwartz D."/>
            <person name="Kalinowski J."/>
        </authorList>
    </citation>
    <scope>NUCLEOTIDE SEQUENCE [LARGE SCALE GENOMIC DNA]</scope>
    <source>
        <strain evidence="1 2">DSM 7358</strain>
    </source>
</reference>
<dbReference type="Gene3D" id="3.90.176.10">
    <property type="entry name" value="Toxin ADP-ribosyltransferase, Chain A, domain 1"/>
    <property type="match status" value="1"/>
</dbReference>
<sequence length="875" mass="93839">MATGIRALLRGGKGGPGGVVQHTVGNALVLHAKDEISSEAQSLALSVVEDTENDVVVLDLGPGLPIGSWESMAGVLPRRRRGIRLVACGQHRNAAAMAGQWLSERLNRTVIAPDGDLIRGSAGALFVHSTPGSGWVRFRPGKPPTWDAKRYPTPLWDKAATEKRASSSTGEIEPLPGGVWIHDVRETETVTEHRERLIADVPCQPETMTVLLGCPGTAPLSLDDVVRFWRDLDDDSRSRARFVQYGDLRLPEGESFGQTLADLLATNIVCYSGVPVGSPNKFEIRTVRPDGVLGWPPFALELGYSPRAHPNSKARRPSVLSHRPPLRWTEEIAPRVYWYAPDAVVEVVQAGLWVRAAEEPVNAERVRGAALDPEGSTLIFDDTIDTQSGRMRELAEDLAARLDQLAGAGSALLPASVLVPGMKRPGRAEAYVDAHVEAIAPVTAVPAMTVAEFTPPVASPAAMVVAEISVPVEPVAAPIEAPVQTPIQAPIQTPIQVPVRAQAEVPVAAPSQAPVAEPVEIPVAEPIHAELIQAEPIQAEPIQAEPVQAEPVEAEPVQVPVAEPIQAQVVEPVVEPVQVAVPLPPREPEPETVKLQVLEPEPVEGDVRVQPVPASGASALLPGRPLDEERAWLRRMLSREFDTMASSVSRIMSEHPGMQGGALSAADVLADSVAVRLYLSRRGQGIDAGLRSGKNGPHVPFARCAVSGLSRLPSFRGTTVYRATPTAAEWDVYAGRKLVTDWSFVSMLTAPCAGQEGSTDVLIWSMTARRTALLEPEGDERIEDRVLFLPGTNFKVLECRPPSGAERGAILLREIGSNEIDDGGRVDPDRVSLDELAVASLRRSVERWTGAETRQRIGAASAGRFGVLPGLERKG</sequence>
<dbReference type="OrthoDB" id="3320501at2"/>
<dbReference type="eggNOG" id="COG3170">
    <property type="taxonomic scope" value="Bacteria"/>
</dbReference>
<accession>U5VT23</accession>
<proteinExistence type="predicted"/>
<dbReference type="HOGENOM" id="CLU_007925_0_0_11"/>
<dbReference type="PATRIC" id="fig|1246995.3.peg.515"/>